<protein>
    <recommendedName>
        <fullName evidence="3">SpoVT-AbrB domain-containing protein</fullName>
    </recommendedName>
</protein>
<accession>A0A0G1MYS4</accession>
<dbReference type="AlphaFoldDB" id="A0A0G1MYS4"/>
<evidence type="ECO:0000313" key="2">
    <source>
        <dbReference type="Proteomes" id="UP000034911"/>
    </source>
</evidence>
<reference evidence="1 2" key="1">
    <citation type="journal article" date="2015" name="Nature">
        <title>rRNA introns, odd ribosomes, and small enigmatic genomes across a large radiation of phyla.</title>
        <authorList>
            <person name="Brown C.T."/>
            <person name="Hug L.A."/>
            <person name="Thomas B.C."/>
            <person name="Sharon I."/>
            <person name="Castelle C.J."/>
            <person name="Singh A."/>
            <person name="Wilkins M.J."/>
            <person name="Williams K.H."/>
            <person name="Banfield J.F."/>
        </authorList>
    </citation>
    <scope>NUCLEOTIDE SEQUENCE [LARGE SCALE GENOMIC DNA]</scope>
</reference>
<gene>
    <name evidence="1" type="ORF">UX20_C0027G0006</name>
</gene>
<organism evidence="1 2">
    <name type="scientific">Candidatus Magasanikbacteria bacterium GW2011_GWC2_45_8</name>
    <dbReference type="NCBI Taxonomy" id="1619050"/>
    <lineage>
        <taxon>Bacteria</taxon>
        <taxon>Candidatus Magasanikiibacteriota</taxon>
    </lineage>
</organism>
<sequence>MEKVVQKTTSKGQITLPKFWRGQFKTTHFVLEPKNDVMVIRPIFLNDQDNYRIIFNADRDNKGVGVSAKKLLKEIK</sequence>
<dbReference type="STRING" id="1619050.UX20_C0027G0006"/>
<evidence type="ECO:0008006" key="3">
    <source>
        <dbReference type="Google" id="ProtNLM"/>
    </source>
</evidence>
<comment type="caution">
    <text evidence="1">The sequence shown here is derived from an EMBL/GenBank/DDBJ whole genome shotgun (WGS) entry which is preliminary data.</text>
</comment>
<dbReference type="EMBL" id="LCLH01000027">
    <property type="protein sequence ID" value="KKU13242.1"/>
    <property type="molecule type" value="Genomic_DNA"/>
</dbReference>
<name>A0A0G1MYS4_9BACT</name>
<dbReference type="Proteomes" id="UP000034911">
    <property type="component" value="Unassembled WGS sequence"/>
</dbReference>
<evidence type="ECO:0000313" key="1">
    <source>
        <dbReference type="EMBL" id="KKU13242.1"/>
    </source>
</evidence>
<proteinExistence type="predicted"/>